<reference evidence="2" key="1">
    <citation type="journal article" date="2025" name="Aquaculture">
        <title>Assessment of the bioflocculant production and safety properties of Metabacillus hrfriensis sp. nov. based on phenotypic and whole-genome sequencing analysis.</title>
        <authorList>
            <person name="Zhang R."/>
            <person name="Zhao Z."/>
            <person name="Luo L."/>
            <person name="Wang S."/>
            <person name="Guo K."/>
            <person name="Xu W."/>
        </authorList>
    </citation>
    <scope>NUCLEOTIDE SEQUENCE [LARGE SCALE GENOMIC DNA]</scope>
    <source>
        <strain evidence="2">CT-WN-B3</strain>
    </source>
</reference>
<keyword evidence="2" id="KW-1185">Reference proteome</keyword>
<gene>
    <name evidence="1" type="ORF">QLQ22_19330</name>
</gene>
<keyword evidence="1" id="KW-0808">Transferase</keyword>
<name>A0ACD4R8N2_9BACI</name>
<dbReference type="EMBL" id="CP126116">
    <property type="protein sequence ID" value="WHZ56823.1"/>
    <property type="molecule type" value="Genomic_DNA"/>
</dbReference>
<organism evidence="1 2">
    <name type="scientific">Metabacillus hrfriensis</name>
    <dbReference type="NCBI Taxonomy" id="3048891"/>
    <lineage>
        <taxon>Bacteria</taxon>
        <taxon>Bacillati</taxon>
        <taxon>Bacillota</taxon>
        <taxon>Bacilli</taxon>
        <taxon>Bacillales</taxon>
        <taxon>Bacillaceae</taxon>
        <taxon>Metabacillus</taxon>
    </lineage>
</organism>
<proteinExistence type="predicted"/>
<protein>
    <submittedName>
        <fullName evidence="1">Class I SAM-dependent methyltransferase</fullName>
    </submittedName>
</protein>
<dbReference type="Proteomes" id="UP001226091">
    <property type="component" value="Chromosome"/>
</dbReference>
<evidence type="ECO:0000313" key="2">
    <source>
        <dbReference type="Proteomes" id="UP001226091"/>
    </source>
</evidence>
<accession>A0ACD4R8N2</accession>
<keyword evidence="1" id="KW-0489">Methyltransferase</keyword>
<evidence type="ECO:0000313" key="1">
    <source>
        <dbReference type="EMBL" id="WHZ56823.1"/>
    </source>
</evidence>
<sequence>MQAVSKVEKLFSLMNESAELISKELNCTYIEAVAETGENLFQNEVLQEEMSEIAKKNLAKKYEQLNIRSYEKEEIRKAFQLVILKGLKEGAHANHQMTPDTVGLFTGYLVNKFASDQKEISLLDPAVGTGNLLTTVLNHLKQEQTENFGVEVDDLLIKLAFLNANLGEHSVQFYNQDSLEPLYVDPVDYVICDLPIGYYPNDVGADKFELKADSGHSYSHHLFIEQSIKYTKAGGYLFFIVPNHLFESKEAPKLKEYLKEHVIVQGLLQLPESLFKDKQHAKSIFILQKKGEGVTAPKHAMLAELPKFSDKAGMQSIMKQLDSWFAENKK</sequence>